<evidence type="ECO:0000313" key="1">
    <source>
        <dbReference type="EMBL" id="KYO25358.1"/>
    </source>
</evidence>
<dbReference type="AlphaFoldDB" id="A0A151MLE0"/>
<keyword evidence="2" id="KW-1185">Reference proteome</keyword>
<dbReference type="Proteomes" id="UP000050525">
    <property type="component" value="Unassembled WGS sequence"/>
</dbReference>
<accession>A0A151MLE0</accession>
<evidence type="ECO:0000313" key="2">
    <source>
        <dbReference type="Proteomes" id="UP000050525"/>
    </source>
</evidence>
<organism evidence="1 2">
    <name type="scientific">Alligator mississippiensis</name>
    <name type="common">American alligator</name>
    <dbReference type="NCBI Taxonomy" id="8496"/>
    <lineage>
        <taxon>Eukaryota</taxon>
        <taxon>Metazoa</taxon>
        <taxon>Chordata</taxon>
        <taxon>Craniata</taxon>
        <taxon>Vertebrata</taxon>
        <taxon>Euteleostomi</taxon>
        <taxon>Archelosauria</taxon>
        <taxon>Archosauria</taxon>
        <taxon>Crocodylia</taxon>
        <taxon>Alligatoridae</taxon>
        <taxon>Alligatorinae</taxon>
        <taxon>Alligator</taxon>
    </lineage>
</organism>
<comment type="caution">
    <text evidence="1">The sequence shown here is derived from an EMBL/GenBank/DDBJ whole genome shotgun (WGS) entry which is preliminary data.</text>
</comment>
<gene>
    <name evidence="1" type="ORF">Y1Q_0005014</name>
</gene>
<proteinExistence type="predicted"/>
<sequence length="66" mass="7386">MFHNWYMYTLLPIATLDTAPTGQQAEDKNTRSVSRMPYATSFYTVSRGNAGNVTARCLLVLILSLD</sequence>
<reference evidence="1 2" key="1">
    <citation type="journal article" date="2012" name="Genome Biol.">
        <title>Sequencing three crocodilian genomes to illuminate the evolution of archosaurs and amniotes.</title>
        <authorList>
            <person name="St John J.A."/>
            <person name="Braun E.L."/>
            <person name="Isberg S.R."/>
            <person name="Miles L.G."/>
            <person name="Chong A.Y."/>
            <person name="Gongora J."/>
            <person name="Dalzell P."/>
            <person name="Moran C."/>
            <person name="Bed'hom B."/>
            <person name="Abzhanov A."/>
            <person name="Burgess S.C."/>
            <person name="Cooksey A.M."/>
            <person name="Castoe T.A."/>
            <person name="Crawford N.G."/>
            <person name="Densmore L.D."/>
            <person name="Drew J.C."/>
            <person name="Edwards S.V."/>
            <person name="Faircloth B.C."/>
            <person name="Fujita M.K."/>
            <person name="Greenwold M.J."/>
            <person name="Hoffmann F.G."/>
            <person name="Howard J.M."/>
            <person name="Iguchi T."/>
            <person name="Janes D.E."/>
            <person name="Khan S.Y."/>
            <person name="Kohno S."/>
            <person name="de Koning A.J."/>
            <person name="Lance S.L."/>
            <person name="McCarthy F.M."/>
            <person name="McCormack J.E."/>
            <person name="Merchant M.E."/>
            <person name="Peterson D.G."/>
            <person name="Pollock D.D."/>
            <person name="Pourmand N."/>
            <person name="Raney B.J."/>
            <person name="Roessler K.A."/>
            <person name="Sanford J.R."/>
            <person name="Sawyer R.H."/>
            <person name="Schmidt C.J."/>
            <person name="Triplett E.W."/>
            <person name="Tuberville T.D."/>
            <person name="Venegas-Anaya M."/>
            <person name="Howard J.T."/>
            <person name="Jarvis E.D."/>
            <person name="Guillette L.J.Jr."/>
            <person name="Glenn T.C."/>
            <person name="Green R.E."/>
            <person name="Ray D.A."/>
        </authorList>
    </citation>
    <scope>NUCLEOTIDE SEQUENCE [LARGE SCALE GENOMIC DNA]</scope>
    <source>
        <strain evidence="1">KSC_2009_1</strain>
    </source>
</reference>
<name>A0A151MLE0_ALLMI</name>
<protein>
    <submittedName>
        <fullName evidence="1">Uncharacterized protein</fullName>
    </submittedName>
</protein>
<dbReference type="EMBL" id="AKHW03005813">
    <property type="protein sequence ID" value="KYO25358.1"/>
    <property type="molecule type" value="Genomic_DNA"/>
</dbReference>